<evidence type="ECO:0000256" key="1">
    <source>
        <dbReference type="ARBA" id="ARBA00023054"/>
    </source>
</evidence>
<dbReference type="GO" id="GO:0003697">
    <property type="term" value="F:single-stranded DNA binding"/>
    <property type="evidence" value="ECO:0007669"/>
    <property type="project" value="TreeGrafter"/>
</dbReference>
<accession>A0AAD2JDP9</accession>
<dbReference type="AlphaFoldDB" id="A0AAD2JDP9"/>
<feature type="coiled-coil region" evidence="2">
    <location>
        <begin position="432"/>
        <end position="466"/>
    </location>
</feature>
<dbReference type="GO" id="GO:0000724">
    <property type="term" value="P:double-strand break repair via homologous recombination"/>
    <property type="evidence" value="ECO:0007669"/>
    <property type="project" value="TreeGrafter"/>
</dbReference>
<dbReference type="EMBL" id="CP027116">
    <property type="protein sequence ID" value="AVM26002.1"/>
    <property type="molecule type" value="Genomic_DNA"/>
</dbReference>
<dbReference type="GO" id="GO:0030915">
    <property type="term" value="C:Smc5-Smc6 complex"/>
    <property type="evidence" value="ECO:0007669"/>
    <property type="project" value="TreeGrafter"/>
</dbReference>
<evidence type="ECO:0000256" key="2">
    <source>
        <dbReference type="SAM" id="Coils"/>
    </source>
</evidence>
<feature type="coiled-coil region" evidence="2">
    <location>
        <begin position="373"/>
        <end position="404"/>
    </location>
</feature>
<keyword evidence="1 2" id="KW-0175">Coiled coil</keyword>
<sequence length="1066" mass="125536">MIPWRLTFHGIRDYRPEQIDLAGADQHILISGPNGSGKSTITYCLGAVLYSSKVDLEGLKSRNLLPDETWKAKISIVFQNEGSMKIDAAKFIQFTLNIVQESGQLLKREYTISTGEEIDEWENTITYTSGGGQFNFSSYKETLLYKYKIDPDAYYLIWYQQDVNQFATMNPEERFRVFSEMHGISQMQQEWEESIERLKESKEALDLTKHNVDNSKLSLDISKQRLYLFNQNQERLKTGGTQYIRALLLLEKELKKEQKLLEDLIDQLETDYEEINDKIQLEQAQFSEHSEGMNQLLLKQEKLEVDIEAGHEEMSLLKEKKAKKIEEIAIREEELKDITEQEKYIRHTEQEVKTNLIRLKKEIDHNTYLLSQMMESEVELKEIENQLRNEIAALKFKIEQDKNNSKKMKELLNEYLSSHNVSMRIDQLNLEIKKSKDEQFTLSKEVEELENEHQLLMGNQELSQRQQESLNYFRNRNVKAFPLRELVELDEQAQLKDEQLFDAIKYTIFFQGKEVEPPNDLYHVSLMNVVPDRSITSLPALHLKVKESVRDEFIPHAIKALWWVEQFFKHKTIHIKNGYLYDEMGIRGSQEKDRLILSETSLQARKKEVDQQLKIKKIRCTELEKELNELTIQLQNLNGVISSVKEAEAFMSKEYEREDRGRQLIRKEQELSGKQQQLKQLDQERQDLNNVKAQLNNDYTLFEREGTFYEELGKRKEKYQAFKSLQQQLADIDGEYERCKKKSHYLEEELDTHLVIVKKQKRVKEALEDDLQHKNREKEDIGRRMKEKQDEIDRMKQELVGYLQEITEIKKFELPLYSEASQERFPDQIPSISELRTERDHGKTMFNGARNEPEIDPEAPENYKAAMTEYERLNQEYKRLDNLLTENGARTEQLKDKLETTINMRVLEVRNRFEFFMRQFQFEGEVSWTVDEDRRGRNVFKLFIKARKEGHRGTMEDVSVKARGGRVGKGVSGGEESLSSLLFALALLQNLSFTPGFIVLDEFDSALDENRKLKVFDLYVQELKRKLIILSPKSHEKQYLDRFSKALVVEHDSSIPFSKIVGLVRK</sequence>
<reference evidence="3 4" key="1">
    <citation type="submission" date="2018-02" db="EMBL/GenBank/DDBJ databases">
        <title>The complete genome of two Bacillus pumilus strains from Cuatro Cienegas, Coahuila, Mexico.</title>
        <authorList>
            <person name="Zarza E."/>
            <person name="Alcaraz L.D."/>
            <person name="Aguilar-Salinas B."/>
            <person name="Islas A."/>
            <person name="Olmedo-Alvarez G."/>
        </authorList>
    </citation>
    <scope>NUCLEOTIDE SEQUENCE [LARGE SCALE GENOMIC DNA]</scope>
    <source>
        <strain evidence="3 4">145</strain>
    </source>
</reference>
<evidence type="ECO:0000313" key="4">
    <source>
        <dbReference type="Proteomes" id="UP000264960"/>
    </source>
</evidence>
<organism evidence="3 4">
    <name type="scientific">Bacillus pumilus</name>
    <name type="common">Bacillus mesentericus</name>
    <dbReference type="NCBI Taxonomy" id="1408"/>
    <lineage>
        <taxon>Bacteria</taxon>
        <taxon>Bacillati</taxon>
        <taxon>Bacillota</taxon>
        <taxon>Bacilli</taxon>
        <taxon>Bacillales</taxon>
        <taxon>Bacillaceae</taxon>
        <taxon>Bacillus</taxon>
    </lineage>
</organism>
<dbReference type="RefSeq" id="WP_117732811.1">
    <property type="nucleotide sequence ID" value="NZ_CP027116.1"/>
</dbReference>
<dbReference type="PANTHER" id="PTHR45916">
    <property type="entry name" value="STRUCTURAL MAINTENANCE OF CHROMOSOMES PROTEIN 5"/>
    <property type="match status" value="1"/>
</dbReference>
<protein>
    <submittedName>
        <fullName evidence="3">Chromosome segregation protein SMC</fullName>
    </submittedName>
</protein>
<feature type="coiled-coil region" evidence="2">
    <location>
        <begin position="247"/>
        <end position="285"/>
    </location>
</feature>
<dbReference type="InterPro" id="IPR027417">
    <property type="entry name" value="P-loop_NTPase"/>
</dbReference>
<gene>
    <name evidence="3" type="ORF">C5695_19955</name>
</gene>
<dbReference type="PANTHER" id="PTHR45916:SF1">
    <property type="entry name" value="STRUCTURAL MAINTENANCE OF CHROMOSOMES PROTEIN 5"/>
    <property type="match status" value="1"/>
</dbReference>
<evidence type="ECO:0000313" key="3">
    <source>
        <dbReference type="EMBL" id="AVM26002.1"/>
    </source>
</evidence>
<proteinExistence type="predicted"/>
<dbReference type="SUPFAM" id="SSF52540">
    <property type="entry name" value="P-loop containing nucleoside triphosphate hydrolases"/>
    <property type="match status" value="1"/>
</dbReference>
<dbReference type="Gene3D" id="3.40.50.300">
    <property type="entry name" value="P-loop containing nucleotide triphosphate hydrolases"/>
    <property type="match status" value="2"/>
</dbReference>
<name>A0AAD2JDP9_BACPU</name>
<feature type="coiled-coil region" evidence="2">
    <location>
        <begin position="606"/>
        <end position="805"/>
    </location>
</feature>
<dbReference type="Proteomes" id="UP000264960">
    <property type="component" value="Chromosome"/>
</dbReference>